<dbReference type="CDD" id="cd11758">
    <property type="entry name" value="SH3_CRK_N"/>
    <property type="match status" value="1"/>
</dbReference>
<dbReference type="EMBL" id="AGCU01008778">
    <property type="status" value="NOT_ANNOTATED_CDS"/>
    <property type="molecule type" value="Genomic_DNA"/>
</dbReference>
<evidence type="ECO:0000256" key="4">
    <source>
        <dbReference type="PROSITE-ProRule" id="PRU00192"/>
    </source>
</evidence>
<accession>K7FXL2</accession>
<dbReference type="Pfam" id="PF00018">
    <property type="entry name" value="SH3_1"/>
    <property type="match status" value="1"/>
</dbReference>
<dbReference type="EMBL" id="AGCU01008775">
    <property type="status" value="NOT_ANNOTATED_CDS"/>
    <property type="molecule type" value="Genomic_DNA"/>
</dbReference>
<dbReference type="PROSITE" id="PS50002">
    <property type="entry name" value="SH3"/>
    <property type="match status" value="1"/>
</dbReference>
<keyword evidence="1 4" id="KW-0728">SH3 domain</keyword>
<dbReference type="Proteomes" id="UP000007267">
    <property type="component" value="Unassembled WGS sequence"/>
</dbReference>
<dbReference type="Pfam" id="PF00017">
    <property type="entry name" value="SH2"/>
    <property type="match status" value="1"/>
</dbReference>
<dbReference type="GO" id="GO:0030971">
    <property type="term" value="F:receptor tyrosine kinase binding"/>
    <property type="evidence" value="ECO:0007669"/>
    <property type="project" value="TreeGrafter"/>
</dbReference>
<dbReference type="PANTHER" id="PTHR19969:SF5">
    <property type="entry name" value="CRK-LIKE PROTEIN"/>
    <property type="match status" value="1"/>
</dbReference>
<dbReference type="SMART" id="SM00326">
    <property type="entry name" value="SH3"/>
    <property type="match status" value="1"/>
</dbReference>
<organism evidence="8 9">
    <name type="scientific">Pelodiscus sinensis</name>
    <name type="common">Chinese softshell turtle</name>
    <name type="synonym">Trionyx sinensis</name>
    <dbReference type="NCBI Taxonomy" id="13735"/>
    <lineage>
        <taxon>Eukaryota</taxon>
        <taxon>Metazoa</taxon>
        <taxon>Chordata</taxon>
        <taxon>Craniata</taxon>
        <taxon>Vertebrata</taxon>
        <taxon>Euteleostomi</taxon>
        <taxon>Archelosauria</taxon>
        <taxon>Testudinata</taxon>
        <taxon>Testudines</taxon>
        <taxon>Cryptodira</taxon>
        <taxon>Trionychia</taxon>
        <taxon>Trionychidae</taxon>
        <taxon>Pelodiscus</taxon>
    </lineage>
</organism>
<evidence type="ECO:0000256" key="2">
    <source>
        <dbReference type="ARBA" id="ARBA00022999"/>
    </source>
</evidence>
<dbReference type="EMBL" id="AGCU01008777">
    <property type="status" value="NOT_ANNOTATED_CDS"/>
    <property type="molecule type" value="Genomic_DNA"/>
</dbReference>
<reference evidence="9" key="2">
    <citation type="journal article" date="2013" name="Nat. Genet.">
        <title>The draft genomes of soft-shell turtle and green sea turtle yield insights into the development and evolution of the turtle-specific body plan.</title>
        <authorList>
            <person name="Wang Z."/>
            <person name="Pascual-Anaya J."/>
            <person name="Zadissa A."/>
            <person name="Li W."/>
            <person name="Niimura Y."/>
            <person name="Huang Z."/>
            <person name="Li C."/>
            <person name="White S."/>
            <person name="Xiong Z."/>
            <person name="Fang D."/>
            <person name="Wang B."/>
            <person name="Ming Y."/>
            <person name="Chen Y."/>
            <person name="Zheng Y."/>
            <person name="Kuraku S."/>
            <person name="Pignatelli M."/>
            <person name="Herrero J."/>
            <person name="Beal K."/>
            <person name="Nozawa M."/>
            <person name="Li Q."/>
            <person name="Wang J."/>
            <person name="Zhang H."/>
            <person name="Yu L."/>
            <person name="Shigenobu S."/>
            <person name="Wang J."/>
            <person name="Liu J."/>
            <person name="Flicek P."/>
            <person name="Searle S."/>
            <person name="Wang J."/>
            <person name="Kuratani S."/>
            <person name="Yin Y."/>
            <person name="Aken B."/>
            <person name="Zhang G."/>
            <person name="Irie N."/>
        </authorList>
    </citation>
    <scope>NUCLEOTIDE SEQUENCE [LARGE SCALE GENOMIC DNA]</scope>
    <source>
        <strain evidence="9">Daiwa-1</strain>
    </source>
</reference>
<evidence type="ECO:0000256" key="5">
    <source>
        <dbReference type="SAM" id="MobiDB-lite"/>
    </source>
</evidence>
<dbReference type="eggNOG" id="KOG4792">
    <property type="taxonomic scope" value="Eukaryota"/>
</dbReference>
<dbReference type="InterPro" id="IPR000980">
    <property type="entry name" value="SH2"/>
</dbReference>
<dbReference type="AlphaFoldDB" id="K7FXL2"/>
<dbReference type="EMBL" id="AGCU01008782">
    <property type="status" value="NOT_ANNOTATED_CDS"/>
    <property type="molecule type" value="Genomic_DNA"/>
</dbReference>
<reference evidence="9" key="1">
    <citation type="submission" date="2011-10" db="EMBL/GenBank/DDBJ databases">
        <authorList>
            <consortium name="Soft-shell Turtle Genome Consortium"/>
        </authorList>
    </citation>
    <scope>NUCLEOTIDE SEQUENCE [LARGE SCALE GENOMIC DNA]</scope>
    <source>
        <strain evidence="9">Daiwa-1</strain>
    </source>
</reference>
<evidence type="ECO:0000256" key="1">
    <source>
        <dbReference type="ARBA" id="ARBA00022443"/>
    </source>
</evidence>
<dbReference type="Gene3D" id="2.30.30.40">
    <property type="entry name" value="SH3 Domains"/>
    <property type="match status" value="2"/>
</dbReference>
<feature type="region of interest" description="Disordered" evidence="5">
    <location>
        <begin position="149"/>
        <end position="179"/>
    </location>
</feature>
<dbReference type="GO" id="GO:0035591">
    <property type="term" value="F:signaling adaptor activity"/>
    <property type="evidence" value="ECO:0007669"/>
    <property type="project" value="TreeGrafter"/>
</dbReference>
<dbReference type="PRINTS" id="PR00401">
    <property type="entry name" value="SH2DOMAIN"/>
</dbReference>
<name>K7FXL2_PELSI</name>
<proteinExistence type="predicted"/>
<dbReference type="GO" id="GO:0005737">
    <property type="term" value="C:cytoplasm"/>
    <property type="evidence" value="ECO:0007669"/>
    <property type="project" value="TreeGrafter"/>
</dbReference>
<dbReference type="GeneTree" id="ENSGT00820000127055"/>
<evidence type="ECO:0000259" key="6">
    <source>
        <dbReference type="PROSITE" id="PS50001"/>
    </source>
</evidence>
<keyword evidence="9" id="KW-1185">Reference proteome</keyword>
<evidence type="ECO:0000259" key="7">
    <source>
        <dbReference type="PROSITE" id="PS50002"/>
    </source>
</evidence>
<evidence type="ECO:0000256" key="3">
    <source>
        <dbReference type="PROSITE-ProRule" id="PRU00191"/>
    </source>
</evidence>
<dbReference type="InterPro" id="IPR035457">
    <property type="entry name" value="CRK_SH3_N"/>
</dbReference>
<dbReference type="SUPFAM" id="SSF50044">
    <property type="entry name" value="SH3-domain"/>
    <property type="match status" value="1"/>
</dbReference>
<dbReference type="FunFam" id="2.30.30.40:FF:000163">
    <property type="entry name" value="crk-like protein isoform X1"/>
    <property type="match status" value="1"/>
</dbReference>
<dbReference type="EMBL" id="AGCU01008780">
    <property type="status" value="NOT_ANNOTATED_CDS"/>
    <property type="molecule type" value="Genomic_DNA"/>
</dbReference>
<dbReference type="SUPFAM" id="SSF55550">
    <property type="entry name" value="SH2 domain"/>
    <property type="match status" value="1"/>
</dbReference>
<dbReference type="InterPro" id="IPR036860">
    <property type="entry name" value="SH2_dom_sf"/>
</dbReference>
<dbReference type="EMBL" id="AGCU01008779">
    <property type="status" value="NOT_ANNOTATED_CDS"/>
    <property type="molecule type" value="Genomic_DNA"/>
</dbReference>
<dbReference type="GO" id="GO:0070374">
    <property type="term" value="P:positive regulation of ERK1 and ERK2 cascade"/>
    <property type="evidence" value="ECO:0007669"/>
    <property type="project" value="TreeGrafter"/>
</dbReference>
<feature type="domain" description="SH3" evidence="7">
    <location>
        <begin position="83"/>
        <end position="143"/>
    </location>
</feature>
<protein>
    <submittedName>
        <fullName evidence="8">Crk-like protein</fullName>
    </submittedName>
</protein>
<dbReference type="GO" id="GO:0030334">
    <property type="term" value="P:regulation of cell migration"/>
    <property type="evidence" value="ECO:0007669"/>
    <property type="project" value="UniProtKB-ARBA"/>
</dbReference>
<dbReference type="PROSITE" id="PS50001">
    <property type="entry name" value="SH2"/>
    <property type="match status" value="1"/>
</dbReference>
<reference evidence="8" key="4">
    <citation type="submission" date="2025-09" db="UniProtKB">
        <authorList>
            <consortium name="Ensembl"/>
        </authorList>
    </citation>
    <scope>IDENTIFICATION</scope>
</reference>
<dbReference type="PRINTS" id="PR00452">
    <property type="entry name" value="SH3DOMAIN"/>
</dbReference>
<feature type="compositionally biased region" description="Low complexity" evidence="5">
    <location>
        <begin position="167"/>
        <end position="179"/>
    </location>
</feature>
<dbReference type="GO" id="GO:0016477">
    <property type="term" value="P:cell migration"/>
    <property type="evidence" value="ECO:0007669"/>
    <property type="project" value="TreeGrafter"/>
</dbReference>
<dbReference type="Ensembl" id="ENSPSIT00000012833.1">
    <property type="protein sequence ID" value="ENSPSIP00000012772.1"/>
    <property type="gene ID" value="ENSPSIG00000011499.1"/>
</dbReference>
<dbReference type="Gene3D" id="3.30.505.10">
    <property type="entry name" value="SH2 domain"/>
    <property type="match status" value="1"/>
</dbReference>
<dbReference type="PANTHER" id="PTHR19969">
    <property type="entry name" value="SH2-SH3 ADAPTOR PROTEIN-RELATED"/>
    <property type="match status" value="1"/>
</dbReference>
<reference evidence="8" key="3">
    <citation type="submission" date="2025-08" db="UniProtKB">
        <authorList>
            <consortium name="Ensembl"/>
        </authorList>
    </citation>
    <scope>IDENTIFICATION</scope>
</reference>
<dbReference type="EMBL" id="AGCU01008781">
    <property type="status" value="NOT_ANNOTATED_CDS"/>
    <property type="molecule type" value="Genomic_DNA"/>
</dbReference>
<dbReference type="InterPro" id="IPR051184">
    <property type="entry name" value="Tyrosine-phos_adapter"/>
</dbReference>
<dbReference type="GO" id="GO:0007167">
    <property type="term" value="P:enzyme-linked receptor protein signaling pathway"/>
    <property type="evidence" value="ECO:0007669"/>
    <property type="project" value="TreeGrafter"/>
</dbReference>
<dbReference type="HOGENOM" id="CLU_060542_0_1_1"/>
<sequence>CPGDYVLSVSENSRVSHYIINSLPNRHFKIGDQEFEHLPALLEFYKIHYLDTTTLTEPAPRILRYPSPPMGYGSAPTMPTGEENSEYVRTLYDFLGSDTEDLPFKKGEILVIVEKPEEQWWSARNKDGRVGMIPVPYVEKLVRLSPHGNRNSNSYGIPEPAHAYAQPQTTSPLPSVSSTPGAVINPLPSAWNGPVYAKAIQKRVPCAYDKTALALEV</sequence>
<dbReference type="InterPro" id="IPR036028">
    <property type="entry name" value="SH3-like_dom_sf"/>
</dbReference>
<dbReference type="EMBL" id="AGCU01008776">
    <property type="status" value="NOT_ANNOTATED_CDS"/>
    <property type="molecule type" value="Genomic_DNA"/>
</dbReference>
<evidence type="ECO:0000313" key="8">
    <source>
        <dbReference type="Ensembl" id="ENSPSIP00000012772.1"/>
    </source>
</evidence>
<evidence type="ECO:0000313" key="9">
    <source>
        <dbReference type="Proteomes" id="UP000007267"/>
    </source>
</evidence>
<dbReference type="InterPro" id="IPR001452">
    <property type="entry name" value="SH3_domain"/>
</dbReference>
<dbReference type="STRING" id="13735.ENSPSIP00000012772"/>
<feature type="domain" description="SH2" evidence="6">
    <location>
        <begin position="1"/>
        <end position="67"/>
    </location>
</feature>
<dbReference type="OMA" id="SMTRQEA"/>
<keyword evidence="2 3" id="KW-0727">SH2 domain</keyword>